<dbReference type="AlphaFoldDB" id="A0A4Q9VYK1"/>
<name>A0A4Q9VYK1_9HYPH</name>
<evidence type="ECO:0000313" key="7">
    <source>
        <dbReference type="Proteomes" id="UP000292781"/>
    </source>
</evidence>
<evidence type="ECO:0000313" key="6">
    <source>
        <dbReference type="EMBL" id="TBW41231.1"/>
    </source>
</evidence>
<dbReference type="Proteomes" id="UP000292781">
    <property type="component" value="Unassembled WGS sequence"/>
</dbReference>
<evidence type="ECO:0000256" key="5">
    <source>
        <dbReference type="SAM" id="Phobius"/>
    </source>
</evidence>
<reference evidence="6 7" key="1">
    <citation type="submission" date="2019-02" db="EMBL/GenBank/DDBJ databases">
        <title>Siculibacillus lacustris gen. nov., sp. nov., a new rosette-forming bacterium isolated from a freshwater crater lake (Lake St. Ana, Romania).</title>
        <authorList>
            <person name="Felfoldi T."/>
            <person name="Marton Z."/>
            <person name="Szabo A."/>
            <person name="Mentes A."/>
            <person name="Boka K."/>
            <person name="Marialigeti K."/>
            <person name="Mathe I."/>
            <person name="Koncz M."/>
            <person name="Schumann P."/>
            <person name="Toth E."/>
        </authorList>
    </citation>
    <scope>NUCLEOTIDE SEQUENCE [LARGE SCALE GENOMIC DNA]</scope>
    <source>
        <strain evidence="6 7">SA-279</strain>
    </source>
</reference>
<dbReference type="OrthoDB" id="5421146at2"/>
<keyword evidence="3 5" id="KW-1133">Transmembrane helix</keyword>
<feature type="transmembrane region" description="Helical" evidence="5">
    <location>
        <begin position="215"/>
        <end position="239"/>
    </location>
</feature>
<feature type="transmembrane region" description="Helical" evidence="5">
    <location>
        <begin position="89"/>
        <end position="117"/>
    </location>
</feature>
<feature type="transmembrane region" description="Helical" evidence="5">
    <location>
        <begin position="158"/>
        <end position="178"/>
    </location>
</feature>
<accession>A0A4Q9VYK1</accession>
<evidence type="ECO:0000256" key="3">
    <source>
        <dbReference type="ARBA" id="ARBA00022989"/>
    </source>
</evidence>
<evidence type="ECO:0000256" key="4">
    <source>
        <dbReference type="ARBA" id="ARBA00023136"/>
    </source>
</evidence>
<keyword evidence="4 5" id="KW-0472">Membrane</keyword>
<gene>
    <name evidence="6" type="ORF">EYW49_00430</name>
</gene>
<organism evidence="6 7">
    <name type="scientific">Siculibacillus lacustris</name>
    <dbReference type="NCBI Taxonomy" id="1549641"/>
    <lineage>
        <taxon>Bacteria</taxon>
        <taxon>Pseudomonadati</taxon>
        <taxon>Pseudomonadota</taxon>
        <taxon>Alphaproteobacteria</taxon>
        <taxon>Hyphomicrobiales</taxon>
        <taxon>Ancalomicrobiaceae</taxon>
        <taxon>Siculibacillus</taxon>
    </lineage>
</organism>
<comment type="subcellular location">
    <subcellularLocation>
        <location evidence="1">Membrane</location>
        <topology evidence="1">Multi-pass membrane protein</topology>
    </subcellularLocation>
</comment>
<comment type="caution">
    <text evidence="6">The sequence shown here is derived from an EMBL/GenBank/DDBJ whole genome shotgun (WGS) entry which is preliminary data.</text>
</comment>
<keyword evidence="7" id="KW-1185">Reference proteome</keyword>
<sequence length="273" mass="28442">MPHRRAARRSSNCAGARIGWSTDEAGAMTGPVLAAIRDALHDLPTPPLRGVLWRSLGLTLAIVAVIWAIGTRLISGFAGDLAGAHPIDVPYFVTIVGWLAGLLSGGVLLVAAAFLIAPITTAVAGIFLDDVAEATERGRYPGEAPGRPMPWRESLGQALRFTGLSLAVNLVCLAVALIPGVGLVAFWVGNGWLIGREYFAFAARRMLDRPAAQRLAAAHSGAAFLAGLAAAAVLSIPIVNLATPLFATVTMVHLVKRLSGSRPVAGTVPQARQ</sequence>
<protein>
    <submittedName>
        <fullName evidence="6">Sulfate transporter family protein</fullName>
    </submittedName>
</protein>
<dbReference type="NCBIfam" id="NF009407">
    <property type="entry name" value="PRK12768.1"/>
    <property type="match status" value="1"/>
</dbReference>
<dbReference type="EMBL" id="SJFN01000001">
    <property type="protein sequence ID" value="TBW41231.1"/>
    <property type="molecule type" value="Genomic_DNA"/>
</dbReference>
<proteinExistence type="predicted"/>
<dbReference type="Pfam" id="PF07264">
    <property type="entry name" value="EI24"/>
    <property type="match status" value="1"/>
</dbReference>
<keyword evidence="2 5" id="KW-0812">Transmembrane</keyword>
<evidence type="ECO:0000256" key="1">
    <source>
        <dbReference type="ARBA" id="ARBA00004141"/>
    </source>
</evidence>
<evidence type="ECO:0000256" key="2">
    <source>
        <dbReference type="ARBA" id="ARBA00022692"/>
    </source>
</evidence>
<feature type="transmembrane region" description="Helical" evidence="5">
    <location>
        <begin position="51"/>
        <end position="69"/>
    </location>
</feature>
<dbReference type="InterPro" id="IPR059112">
    <property type="entry name" value="CysZ/EI24"/>
</dbReference>